<feature type="compositionally biased region" description="Low complexity" evidence="1">
    <location>
        <begin position="126"/>
        <end position="135"/>
    </location>
</feature>
<feature type="region of interest" description="Disordered" evidence="1">
    <location>
        <begin position="32"/>
        <end position="148"/>
    </location>
</feature>
<feature type="region of interest" description="Disordered" evidence="1">
    <location>
        <begin position="160"/>
        <end position="185"/>
    </location>
</feature>
<feature type="compositionally biased region" description="Acidic residues" evidence="1">
    <location>
        <begin position="160"/>
        <end position="170"/>
    </location>
</feature>
<comment type="caution">
    <text evidence="2">The sequence shown here is derived from an EMBL/GenBank/DDBJ whole genome shotgun (WGS) entry which is preliminary data.</text>
</comment>
<evidence type="ECO:0000313" key="3">
    <source>
        <dbReference type="Proteomes" id="UP000815325"/>
    </source>
</evidence>
<dbReference type="EMBL" id="MU069698">
    <property type="protein sequence ID" value="KAF5835577.1"/>
    <property type="molecule type" value="Genomic_DNA"/>
</dbReference>
<reference evidence="2" key="1">
    <citation type="submission" date="2017-08" db="EMBL/GenBank/DDBJ databases">
        <authorList>
            <person name="Polle J.E."/>
            <person name="Barry K."/>
            <person name="Cushman J."/>
            <person name="Schmutz J."/>
            <person name="Tran D."/>
            <person name="Hathwaick L.T."/>
            <person name="Yim W.C."/>
            <person name="Jenkins J."/>
            <person name="Mckie-Krisberg Z.M."/>
            <person name="Prochnik S."/>
            <person name="Lindquist E."/>
            <person name="Dockter R.B."/>
            <person name="Adam C."/>
            <person name="Molina H."/>
            <person name="Bunkerborg J."/>
            <person name="Jin E."/>
            <person name="Buchheim M."/>
            <person name="Magnuson J."/>
        </authorList>
    </citation>
    <scope>NUCLEOTIDE SEQUENCE</scope>
    <source>
        <strain evidence="2">CCAP 19/18</strain>
    </source>
</reference>
<protein>
    <submittedName>
        <fullName evidence="2">Uncharacterized protein</fullName>
    </submittedName>
</protein>
<sequence length="279" mass="30471">MSPRNDRLHISGTSSMALGLAFRGELAADGGLNDQEEEWGGSTSSLAGLLGGSIHDVPMEPGDSSPALTTFDSGRGEPPHAKQVSSSTKRQRTMEQADHSDRPAARDPSARRHAASTQGDSRWEQEGQQGMGLQQPYLGDGSHANNALDQDDMIDDRTVDEEQQPAEEGEGTPQPPPPPMTTTTANGILMMDDRLNSIEYKIREMTSMGVQRLDQIKAAFMEEMERFIRDLQSIRDSQHSRWSALAAETLQESQRLEMAKALMSRLGLDATAHDGGQQE</sequence>
<organism evidence="2 3">
    <name type="scientific">Dunaliella salina</name>
    <name type="common">Green alga</name>
    <name type="synonym">Protococcus salinus</name>
    <dbReference type="NCBI Taxonomy" id="3046"/>
    <lineage>
        <taxon>Eukaryota</taxon>
        <taxon>Viridiplantae</taxon>
        <taxon>Chlorophyta</taxon>
        <taxon>core chlorophytes</taxon>
        <taxon>Chlorophyceae</taxon>
        <taxon>CS clade</taxon>
        <taxon>Chlamydomonadales</taxon>
        <taxon>Dunaliellaceae</taxon>
        <taxon>Dunaliella</taxon>
    </lineage>
</organism>
<dbReference type="Proteomes" id="UP000815325">
    <property type="component" value="Unassembled WGS sequence"/>
</dbReference>
<evidence type="ECO:0000313" key="2">
    <source>
        <dbReference type="EMBL" id="KAF5835577.1"/>
    </source>
</evidence>
<feature type="compositionally biased region" description="Basic and acidic residues" evidence="1">
    <location>
        <begin position="92"/>
        <end position="110"/>
    </location>
</feature>
<gene>
    <name evidence="2" type="ORF">DUNSADRAFT_7179</name>
</gene>
<accession>A0ABQ7GLU0</accession>
<evidence type="ECO:0000256" key="1">
    <source>
        <dbReference type="SAM" id="MobiDB-lite"/>
    </source>
</evidence>
<name>A0ABQ7GLU0_DUNSA</name>
<proteinExistence type="predicted"/>
<keyword evidence="3" id="KW-1185">Reference proteome</keyword>